<organism evidence="1 2">
    <name type="scientific">Strongylus vulgaris</name>
    <name type="common">Blood worm</name>
    <dbReference type="NCBI Taxonomy" id="40348"/>
    <lineage>
        <taxon>Eukaryota</taxon>
        <taxon>Metazoa</taxon>
        <taxon>Ecdysozoa</taxon>
        <taxon>Nematoda</taxon>
        <taxon>Chromadorea</taxon>
        <taxon>Rhabditida</taxon>
        <taxon>Rhabditina</taxon>
        <taxon>Rhabditomorpha</taxon>
        <taxon>Strongyloidea</taxon>
        <taxon>Strongylidae</taxon>
        <taxon>Strongylus</taxon>
    </lineage>
</organism>
<sequence>MSGAFRGKNEKWTLIKLKDVFSRKRLEYGGQRWKDVQSSNYMAFYNYCRKSVPEVTRQAIKDLNPLETLKFNPECAVHFFQVLDSVAMFRIETDSAWIDMMDIQISVSPPSKPRQNPFNSIFRQKRQNFRGLPSWCICEPRPPVCPPG</sequence>
<keyword evidence="2" id="KW-1185">Reference proteome</keyword>
<protein>
    <submittedName>
        <fullName evidence="1">Uncharacterized protein</fullName>
    </submittedName>
</protein>
<feature type="non-terminal residue" evidence="1">
    <location>
        <position position="148"/>
    </location>
</feature>
<proteinExistence type="predicted"/>
<evidence type="ECO:0000313" key="2">
    <source>
        <dbReference type="Proteomes" id="UP000270094"/>
    </source>
</evidence>
<reference evidence="1 2" key="1">
    <citation type="submission" date="2018-11" db="EMBL/GenBank/DDBJ databases">
        <authorList>
            <consortium name="Pathogen Informatics"/>
        </authorList>
    </citation>
    <scope>NUCLEOTIDE SEQUENCE [LARGE SCALE GENOMIC DNA]</scope>
</reference>
<accession>A0A3P7LVT5</accession>
<gene>
    <name evidence="1" type="ORF">SVUK_LOCUS18206</name>
</gene>
<dbReference type="EMBL" id="UYYB01121744">
    <property type="protein sequence ID" value="VDM83208.1"/>
    <property type="molecule type" value="Genomic_DNA"/>
</dbReference>
<dbReference type="AlphaFoldDB" id="A0A3P7LVT5"/>
<evidence type="ECO:0000313" key="1">
    <source>
        <dbReference type="EMBL" id="VDM83208.1"/>
    </source>
</evidence>
<name>A0A3P7LVT5_STRVU</name>
<dbReference type="Proteomes" id="UP000270094">
    <property type="component" value="Unassembled WGS sequence"/>
</dbReference>
<dbReference type="OrthoDB" id="5875171at2759"/>